<protein>
    <submittedName>
        <fullName evidence="1">Uncharacterized protein</fullName>
    </submittedName>
</protein>
<dbReference type="NCBIfam" id="NF038167">
    <property type="entry name" value="cyan_ocin_like"/>
    <property type="match status" value="1"/>
</dbReference>
<keyword evidence="2" id="KW-1185">Reference proteome</keyword>
<gene>
    <name evidence="1" type="ORF">NIES2135_01690</name>
</gene>
<proteinExistence type="predicted"/>
<dbReference type="InterPro" id="IPR049891">
    <property type="entry name" value="CTB"/>
</dbReference>
<organism evidence="1 2">
    <name type="scientific">Leptolyngbya boryana NIES-2135</name>
    <dbReference type="NCBI Taxonomy" id="1973484"/>
    <lineage>
        <taxon>Bacteria</taxon>
        <taxon>Bacillati</taxon>
        <taxon>Cyanobacteriota</taxon>
        <taxon>Cyanophyceae</taxon>
        <taxon>Leptolyngbyales</taxon>
        <taxon>Leptolyngbyaceae</taxon>
        <taxon>Leptolyngbya group</taxon>
        <taxon>Leptolyngbya</taxon>
    </lineage>
</organism>
<reference evidence="1 2" key="1">
    <citation type="submission" date="2017-06" db="EMBL/GenBank/DDBJ databases">
        <title>Genome sequencing of cyanobaciteial culture collection at National Institute for Environmental Studies (NIES).</title>
        <authorList>
            <person name="Hirose Y."/>
            <person name="Shimura Y."/>
            <person name="Fujisawa T."/>
            <person name="Nakamura Y."/>
            <person name="Kawachi M."/>
        </authorList>
    </citation>
    <scope>NUCLEOTIDE SEQUENCE [LARGE SCALE GENOMIC DNA]</scope>
    <source>
        <strain evidence="1 2">NIES-2135</strain>
    </source>
</reference>
<sequence>MIINELTYQEIATEANELEGGVDFSLNYTQFQQHTTLMQTGSTSGPGGSTSFATGGSLQIDTSGFGGIVLGL</sequence>
<evidence type="ECO:0000313" key="2">
    <source>
        <dbReference type="Proteomes" id="UP000217895"/>
    </source>
</evidence>
<dbReference type="Proteomes" id="UP000217895">
    <property type="component" value="Chromosome"/>
</dbReference>
<name>A0A1Z4J9B5_LEPBY</name>
<evidence type="ECO:0000313" key="1">
    <source>
        <dbReference type="EMBL" id="BAY53365.1"/>
    </source>
</evidence>
<dbReference type="AlphaFoldDB" id="A0A1Z4J9B5"/>
<dbReference type="EMBL" id="AP018203">
    <property type="protein sequence ID" value="BAY53365.1"/>
    <property type="molecule type" value="Genomic_DNA"/>
</dbReference>
<accession>A0A1Z4J9B5</accession>